<dbReference type="GO" id="GO:0016740">
    <property type="term" value="F:transferase activity"/>
    <property type="evidence" value="ECO:0007669"/>
    <property type="project" value="UniProtKB-KW"/>
</dbReference>
<dbReference type="AlphaFoldDB" id="A0A1E5RET0"/>
<comment type="caution">
    <text evidence="2">The sequence shown here is derived from an EMBL/GenBank/DDBJ whole genome shotgun (WGS) entry which is preliminary data.</text>
</comment>
<name>A0A1E5RET0_9ASCO</name>
<keyword evidence="2" id="KW-0808">Transferase</keyword>
<keyword evidence="1" id="KW-0812">Transmembrane</keyword>
<dbReference type="EMBL" id="LPNM01000007">
    <property type="protein sequence ID" value="OEJ85376.1"/>
    <property type="molecule type" value="Genomic_DNA"/>
</dbReference>
<dbReference type="PANTHER" id="PTHR11183">
    <property type="entry name" value="GLYCOGENIN SUBFAMILY MEMBER"/>
    <property type="match status" value="1"/>
</dbReference>
<dbReference type="FunCoup" id="A0A1E5RET0">
    <property type="interactions" value="15"/>
</dbReference>
<keyword evidence="1" id="KW-0472">Membrane</keyword>
<organism evidence="2 3">
    <name type="scientific">Hanseniaspora osmophila</name>
    <dbReference type="NCBI Taxonomy" id="56408"/>
    <lineage>
        <taxon>Eukaryota</taxon>
        <taxon>Fungi</taxon>
        <taxon>Dikarya</taxon>
        <taxon>Ascomycota</taxon>
        <taxon>Saccharomycotina</taxon>
        <taxon>Saccharomycetes</taxon>
        <taxon>Saccharomycodales</taxon>
        <taxon>Saccharomycodaceae</taxon>
        <taxon>Hanseniaspora</taxon>
    </lineage>
</organism>
<keyword evidence="1" id="KW-1133">Transmembrane helix</keyword>
<dbReference type="InterPro" id="IPR029044">
    <property type="entry name" value="Nucleotide-diphossugar_trans"/>
</dbReference>
<accession>A0A1E5RET0</accession>
<dbReference type="STRING" id="56408.A0A1E5RET0"/>
<proteinExistence type="predicted"/>
<protein>
    <submittedName>
        <fullName evidence="2">Glucose N-acetyltransferase 1</fullName>
    </submittedName>
</protein>
<evidence type="ECO:0000313" key="3">
    <source>
        <dbReference type="Proteomes" id="UP000095728"/>
    </source>
</evidence>
<sequence length="492" mass="57367">MILGRKKLRLTLVFITAVVCVFTFVEVLSTFQLNKEIEHYKYIMKKKKNNPGFFDPINIKQIPYAAIENLHSKRVNENKDSNGDVLDWNKFAYVNYVADAEYLCNTNVMFKKLLDSGTKAKLVLLVTSDLLEEPNSDIDVEAKLQDLKELSENQVLIKQIEPIYKPKDGTEWKNSLSKLLVFNETLYDRIVYMDNDALLRGETTNLDELFFLPSYIDFAAPLTYWMFTSSKIAHAYHEVANVEKWSTRLDKYIDESFLSAKKEDAYQFYNGLPNLPPSLYLSESKNIASEILESTSTISLSSTVKSLYATKNKNDVAKFASDLMVIKPSQELFDTIYTDLIPRNLKRKEKYDMDVINEEMYDLKKIIYYQFKLFKKLKKAFVPNVLVLPAREYGLLSGSLRNPKHYDFLKHDCIGYYDGIEKDAKNEKIEDIVAKWNKYTHFSDYPMGKPWYYDKSDDFECEIKDNLEDTEGACKTWQHDFRAFISEYEAVC</sequence>
<dbReference type="InParanoid" id="A0A1E5RET0"/>
<evidence type="ECO:0000313" key="2">
    <source>
        <dbReference type="EMBL" id="OEJ85376.1"/>
    </source>
</evidence>
<dbReference type="SUPFAM" id="SSF53448">
    <property type="entry name" value="Nucleotide-diphospho-sugar transferases"/>
    <property type="match status" value="1"/>
</dbReference>
<dbReference type="Proteomes" id="UP000095728">
    <property type="component" value="Unassembled WGS sequence"/>
</dbReference>
<reference evidence="3" key="1">
    <citation type="journal article" date="2016" name="Genome Announc.">
        <title>Genome sequences of three species of Hanseniaspora isolated from spontaneous wine fermentations.</title>
        <authorList>
            <person name="Sternes P.R."/>
            <person name="Lee D."/>
            <person name="Kutyna D.R."/>
            <person name="Borneman A.R."/>
        </authorList>
    </citation>
    <scope>NUCLEOTIDE SEQUENCE [LARGE SCALE GENOMIC DNA]</scope>
    <source>
        <strain evidence="3">AWRI3579</strain>
    </source>
</reference>
<feature type="transmembrane region" description="Helical" evidence="1">
    <location>
        <begin position="12"/>
        <end position="31"/>
    </location>
</feature>
<keyword evidence="3" id="KW-1185">Reference proteome</keyword>
<gene>
    <name evidence="2" type="ORF">AWRI3579_g2118</name>
</gene>
<evidence type="ECO:0000256" key="1">
    <source>
        <dbReference type="SAM" id="Phobius"/>
    </source>
</evidence>
<dbReference type="InterPro" id="IPR050587">
    <property type="entry name" value="GNT1/Glycosyltrans_8"/>
</dbReference>
<dbReference type="OrthoDB" id="2014201at2759"/>
<dbReference type="Gene3D" id="3.90.550.10">
    <property type="entry name" value="Spore Coat Polysaccharide Biosynthesis Protein SpsA, Chain A"/>
    <property type="match status" value="1"/>
</dbReference>